<dbReference type="InterPro" id="IPR024409">
    <property type="entry name" value="DUF3833"/>
</dbReference>
<feature type="chain" id="PRO_5022843021" evidence="1">
    <location>
        <begin position="24"/>
        <end position="178"/>
    </location>
</feature>
<dbReference type="Proteomes" id="UP000322079">
    <property type="component" value="Chromosome"/>
</dbReference>
<evidence type="ECO:0000313" key="3">
    <source>
        <dbReference type="Proteomes" id="UP000322079"/>
    </source>
</evidence>
<dbReference type="AlphaFoldDB" id="A0A5C1DCJ3"/>
<evidence type="ECO:0000313" key="2">
    <source>
        <dbReference type="EMBL" id="QEL54123.1"/>
    </source>
</evidence>
<dbReference type="PROSITE" id="PS51257">
    <property type="entry name" value="PROKAR_LIPOPROTEIN"/>
    <property type="match status" value="1"/>
</dbReference>
<dbReference type="Pfam" id="PF12915">
    <property type="entry name" value="DUF3833"/>
    <property type="match status" value="1"/>
</dbReference>
<dbReference type="EMBL" id="CP043473">
    <property type="protein sequence ID" value="QEL54123.1"/>
    <property type="molecule type" value="Genomic_DNA"/>
</dbReference>
<proteinExistence type="predicted"/>
<accession>A0A5C1DCJ3</accession>
<feature type="signal peptide" evidence="1">
    <location>
        <begin position="1"/>
        <end position="23"/>
    </location>
</feature>
<gene>
    <name evidence="2" type="ORF">FYK34_00250</name>
</gene>
<keyword evidence="1" id="KW-0732">Signal</keyword>
<name>A0A5C1DCJ3_9NEIS</name>
<dbReference type="RefSeq" id="WP_149294522.1">
    <property type="nucleotide sequence ID" value="NZ_CP043473.1"/>
</dbReference>
<protein>
    <submittedName>
        <fullName evidence="2">DUF3833 domain-containing protein</fullName>
    </submittedName>
</protein>
<keyword evidence="3" id="KW-1185">Reference proteome</keyword>
<organism evidence="2 3">
    <name type="scientific">Chromobacterium paludis</name>
    <dbReference type="NCBI Taxonomy" id="2605945"/>
    <lineage>
        <taxon>Bacteria</taxon>
        <taxon>Pseudomonadati</taxon>
        <taxon>Pseudomonadota</taxon>
        <taxon>Betaproteobacteria</taxon>
        <taxon>Neisseriales</taxon>
        <taxon>Chromobacteriaceae</taxon>
        <taxon>Chromobacterium</taxon>
    </lineage>
</organism>
<reference evidence="2 3" key="1">
    <citation type="submission" date="2019-08" db="EMBL/GenBank/DDBJ databases">
        <title>Chromobacterium paludis, a novel bacterium isolated from a Maryland marsh pond.</title>
        <authorList>
            <person name="Blackburn M.B."/>
            <person name="Gundersen-Rindal D.E."/>
        </authorList>
    </citation>
    <scope>NUCLEOTIDE SEQUENCE [LARGE SCALE GENOMIC DNA]</scope>
    <source>
        <strain evidence="3">IIBBL 257-1</strain>
    </source>
</reference>
<sequence length="178" mass="20222">MMPRAALASVLALLTGCAGPSVADYAANRPALDPGRFFLGKTEAWGMFQDRQGRLLKRFTVDMDGERQGDELVLTERFQYSDGSRQQRVWRIKPLGGGRWRGVADDVVGEAAGETAGNALRWRYTLKLPVDGKEYQVQFDDWMFLQDERSLLNRAQMSKFGFRLGEVTLFFRKPEPRP</sequence>
<evidence type="ECO:0000256" key="1">
    <source>
        <dbReference type="SAM" id="SignalP"/>
    </source>
</evidence>
<dbReference type="KEGG" id="chrm:FYK34_00250"/>